<gene>
    <name evidence="1" type="ORF">A1O5_02879</name>
</gene>
<dbReference type="OrthoDB" id="640249at2759"/>
<dbReference type="AlphaFoldDB" id="W9X301"/>
<dbReference type="GeneID" id="19187610"/>
<accession>W9X301</accession>
<evidence type="ECO:0000313" key="2">
    <source>
        <dbReference type="Proteomes" id="UP000019471"/>
    </source>
</evidence>
<comment type="caution">
    <text evidence="1">The sequence shown here is derived from an EMBL/GenBank/DDBJ whole genome shotgun (WGS) entry which is preliminary data.</text>
</comment>
<sequence length="212" mass="23577">MYFHLQELSPINLRAHATYGFYFQIVLPPASAFAKSEKAWNDPASKDPNNQGSLLRLVFKSLSPSGVCPELDWAYEDAQFARQPGDDLVDAAVENDSVYYLRLGPGQSEGVEKHVTEAEKDIIGAMTLLRLRQYLAEGHSLVSGFRCYWQTPRFQKDDVSVSWALASLPSRRGPAGKWGGNMVLVVGFDDDKKRILYQKSWGASDSVAGTLE</sequence>
<dbReference type="RefSeq" id="XP_007741683.1">
    <property type="nucleotide sequence ID" value="XM_007743493.1"/>
</dbReference>
<dbReference type="HOGENOM" id="CLU_1315262_0_0_1"/>
<dbReference type="Proteomes" id="UP000019471">
    <property type="component" value="Unassembled WGS sequence"/>
</dbReference>
<keyword evidence="2" id="KW-1185">Reference proteome</keyword>
<dbReference type="InterPro" id="IPR038765">
    <property type="entry name" value="Papain-like_cys_pep_sf"/>
</dbReference>
<protein>
    <submittedName>
        <fullName evidence="1">Uncharacterized protein</fullName>
    </submittedName>
</protein>
<name>W9X301_9EURO</name>
<organism evidence="1 2">
    <name type="scientific">Cladophialophora psammophila CBS 110553</name>
    <dbReference type="NCBI Taxonomy" id="1182543"/>
    <lineage>
        <taxon>Eukaryota</taxon>
        <taxon>Fungi</taxon>
        <taxon>Dikarya</taxon>
        <taxon>Ascomycota</taxon>
        <taxon>Pezizomycotina</taxon>
        <taxon>Eurotiomycetes</taxon>
        <taxon>Chaetothyriomycetidae</taxon>
        <taxon>Chaetothyriales</taxon>
        <taxon>Herpotrichiellaceae</taxon>
        <taxon>Cladophialophora</taxon>
    </lineage>
</organism>
<evidence type="ECO:0000313" key="1">
    <source>
        <dbReference type="EMBL" id="EXJ74583.1"/>
    </source>
</evidence>
<dbReference type="SUPFAM" id="SSF54001">
    <property type="entry name" value="Cysteine proteinases"/>
    <property type="match status" value="1"/>
</dbReference>
<dbReference type="Gene3D" id="3.90.70.10">
    <property type="entry name" value="Cysteine proteinases"/>
    <property type="match status" value="1"/>
</dbReference>
<proteinExistence type="predicted"/>
<reference evidence="1 2" key="1">
    <citation type="submission" date="2013-03" db="EMBL/GenBank/DDBJ databases">
        <title>The Genome Sequence of Cladophialophora psammophila CBS 110553.</title>
        <authorList>
            <consortium name="The Broad Institute Genomics Platform"/>
            <person name="Cuomo C."/>
            <person name="de Hoog S."/>
            <person name="Gorbushina A."/>
            <person name="Walker B."/>
            <person name="Young S.K."/>
            <person name="Zeng Q."/>
            <person name="Gargeya S."/>
            <person name="Fitzgerald M."/>
            <person name="Haas B."/>
            <person name="Abouelleil A."/>
            <person name="Allen A.W."/>
            <person name="Alvarado L."/>
            <person name="Arachchi H.M."/>
            <person name="Berlin A.M."/>
            <person name="Chapman S.B."/>
            <person name="Gainer-Dewar J."/>
            <person name="Goldberg J."/>
            <person name="Griggs A."/>
            <person name="Gujja S."/>
            <person name="Hansen M."/>
            <person name="Howarth C."/>
            <person name="Imamovic A."/>
            <person name="Ireland A."/>
            <person name="Larimer J."/>
            <person name="McCowan C."/>
            <person name="Murphy C."/>
            <person name="Pearson M."/>
            <person name="Poon T.W."/>
            <person name="Priest M."/>
            <person name="Roberts A."/>
            <person name="Saif S."/>
            <person name="Shea T."/>
            <person name="Sisk P."/>
            <person name="Sykes S."/>
            <person name="Wortman J."/>
            <person name="Nusbaum C."/>
            <person name="Birren B."/>
        </authorList>
    </citation>
    <scope>NUCLEOTIDE SEQUENCE [LARGE SCALE GENOMIC DNA]</scope>
    <source>
        <strain evidence="1 2">CBS 110553</strain>
    </source>
</reference>
<dbReference type="EMBL" id="AMGX01000003">
    <property type="protein sequence ID" value="EXJ74583.1"/>
    <property type="molecule type" value="Genomic_DNA"/>
</dbReference>